<evidence type="ECO:0000259" key="12">
    <source>
        <dbReference type="PROSITE" id="PS51371"/>
    </source>
</evidence>
<comment type="caution">
    <text evidence="14">The sequence shown here is derived from an EMBL/GenBank/DDBJ whole genome shotgun (WGS) entry which is preliminary data.</text>
</comment>
<evidence type="ECO:0000256" key="5">
    <source>
        <dbReference type="ARBA" id="ARBA00022737"/>
    </source>
</evidence>
<feature type="transmembrane region" description="Helical" evidence="11">
    <location>
        <begin position="6"/>
        <end position="31"/>
    </location>
</feature>
<comment type="similarity">
    <text evidence="2">Belongs to the UPF0053 family.</text>
</comment>
<keyword evidence="15" id="KW-1185">Reference proteome</keyword>
<evidence type="ECO:0000256" key="3">
    <source>
        <dbReference type="ARBA" id="ARBA00022475"/>
    </source>
</evidence>
<proteinExistence type="inferred from homology"/>
<dbReference type="InterPro" id="IPR000644">
    <property type="entry name" value="CBS_dom"/>
</dbReference>
<keyword evidence="8 10" id="KW-0472">Membrane</keyword>
<evidence type="ECO:0000256" key="4">
    <source>
        <dbReference type="ARBA" id="ARBA00022692"/>
    </source>
</evidence>
<evidence type="ECO:0000313" key="14">
    <source>
        <dbReference type="EMBL" id="MDP9801446.1"/>
    </source>
</evidence>
<dbReference type="InterPro" id="IPR044751">
    <property type="entry name" value="Ion_transp-like_CBS"/>
</dbReference>
<evidence type="ECO:0000256" key="7">
    <source>
        <dbReference type="ARBA" id="ARBA00023122"/>
    </source>
</evidence>
<keyword evidence="5" id="KW-0677">Repeat</keyword>
<sequence length="435" mass="47758">MDSLLVNIVFVLLFTLIGALFSASEMALVTLRDTQIESMAMTSKSGAKIKKLTDDSNRFLSAVQVGVTLAGFFSASFGASTIAPAFSPLFVKWGMGESAASTTAFIVVTIAISYISIVLGELVPKRLAMQSAETFSKLVAYPLTAITALLSPVIWFLGISVNVVLRLLGRDPEDKREEMDAEELRSYVAGYEAIPATERDMVVDLLSVGERTVEEIMTPRTEVDFIDADLPIHEAQMMVNELDHSRYPVRDNQNDDEVIGFIHIRDLLVPDPKVKAVRDIVRIVQFFPEGKPVLAALTEMRAQNSHLAIVIDEYGGTDGLITLEDVVEEFVGEIQDEYDSESDIDYSSEFGGEVSGLLSRAEVEKYLERELPEGPFDTLAGYMVDELGRMPEEGDEVMLGSLMLKVAAMDGRRIDRITVAPQPLADAEPDANPSE</sequence>
<keyword evidence="6 10" id="KW-1133">Transmembrane helix</keyword>
<dbReference type="InterPro" id="IPR036318">
    <property type="entry name" value="FAD-bd_PCMH-like_sf"/>
</dbReference>
<dbReference type="Pfam" id="PF01595">
    <property type="entry name" value="CNNM"/>
    <property type="match status" value="1"/>
</dbReference>
<evidence type="ECO:0000256" key="2">
    <source>
        <dbReference type="ARBA" id="ARBA00006337"/>
    </source>
</evidence>
<gene>
    <name evidence="14" type="ORF">J2S49_001522</name>
</gene>
<evidence type="ECO:0000256" key="1">
    <source>
        <dbReference type="ARBA" id="ARBA00004651"/>
    </source>
</evidence>
<feature type="transmembrane region" description="Helical" evidence="11">
    <location>
        <begin position="99"/>
        <end position="119"/>
    </location>
</feature>
<dbReference type="Proteomes" id="UP001235966">
    <property type="component" value="Unassembled WGS sequence"/>
</dbReference>
<feature type="domain" description="CBS" evidence="12">
    <location>
        <begin position="217"/>
        <end position="280"/>
    </location>
</feature>
<name>A0ABT9NCK9_9ACTO</name>
<feature type="domain" description="CNNM transmembrane" evidence="13">
    <location>
        <begin position="1"/>
        <end position="198"/>
    </location>
</feature>
<keyword evidence="3" id="KW-1003">Cell membrane</keyword>
<evidence type="ECO:0000256" key="9">
    <source>
        <dbReference type="PROSITE-ProRule" id="PRU00703"/>
    </source>
</evidence>
<comment type="subcellular location">
    <subcellularLocation>
        <location evidence="1">Cell membrane</location>
        <topology evidence="1">Multi-pass membrane protein</topology>
    </subcellularLocation>
</comment>
<dbReference type="PROSITE" id="PS51371">
    <property type="entry name" value="CBS"/>
    <property type="match status" value="1"/>
</dbReference>
<organism evidence="14 15">
    <name type="scientific">Arcanobacterium wilhelmae</name>
    <dbReference type="NCBI Taxonomy" id="1803177"/>
    <lineage>
        <taxon>Bacteria</taxon>
        <taxon>Bacillati</taxon>
        <taxon>Actinomycetota</taxon>
        <taxon>Actinomycetes</taxon>
        <taxon>Actinomycetales</taxon>
        <taxon>Actinomycetaceae</taxon>
        <taxon>Arcanobacterium</taxon>
    </lineage>
</organism>
<dbReference type="InterPro" id="IPR051676">
    <property type="entry name" value="UPF0053_domain"/>
</dbReference>
<accession>A0ABT9NCK9</accession>
<dbReference type="Gene3D" id="3.30.465.10">
    <property type="match status" value="1"/>
</dbReference>
<dbReference type="InterPro" id="IPR016169">
    <property type="entry name" value="FAD-bd_PCMH_sub2"/>
</dbReference>
<dbReference type="EMBL" id="JAUSQW010000001">
    <property type="protein sequence ID" value="MDP9801446.1"/>
    <property type="molecule type" value="Genomic_DNA"/>
</dbReference>
<reference evidence="14 15" key="1">
    <citation type="submission" date="2023-07" db="EMBL/GenBank/DDBJ databases">
        <title>Sequencing the genomes of 1000 actinobacteria strains.</title>
        <authorList>
            <person name="Klenk H.-P."/>
        </authorList>
    </citation>
    <scope>NUCLEOTIDE SEQUENCE [LARGE SCALE GENOMIC DNA]</scope>
    <source>
        <strain evidence="14 15">DSM 102162</strain>
    </source>
</reference>
<dbReference type="SMART" id="SM01091">
    <property type="entry name" value="CorC_HlyC"/>
    <property type="match status" value="1"/>
</dbReference>
<dbReference type="InterPro" id="IPR002550">
    <property type="entry name" value="CNNM"/>
</dbReference>
<dbReference type="Pfam" id="PF00571">
    <property type="entry name" value="CBS"/>
    <property type="match status" value="2"/>
</dbReference>
<evidence type="ECO:0000256" key="11">
    <source>
        <dbReference type="SAM" id="Phobius"/>
    </source>
</evidence>
<dbReference type="Gene3D" id="3.10.580.10">
    <property type="entry name" value="CBS-domain"/>
    <property type="match status" value="1"/>
</dbReference>
<evidence type="ECO:0000256" key="6">
    <source>
        <dbReference type="ARBA" id="ARBA00022989"/>
    </source>
</evidence>
<evidence type="ECO:0000256" key="10">
    <source>
        <dbReference type="PROSITE-ProRule" id="PRU01193"/>
    </source>
</evidence>
<dbReference type="PANTHER" id="PTHR43099:SF5">
    <property type="entry name" value="HLYC_CORC FAMILY TRANSPORTER"/>
    <property type="match status" value="1"/>
</dbReference>
<dbReference type="InterPro" id="IPR046342">
    <property type="entry name" value="CBS_dom_sf"/>
</dbReference>
<dbReference type="Pfam" id="PF03471">
    <property type="entry name" value="CorC_HlyC"/>
    <property type="match status" value="1"/>
</dbReference>
<keyword evidence="7 9" id="KW-0129">CBS domain</keyword>
<dbReference type="RefSeq" id="WP_278059467.1">
    <property type="nucleotide sequence ID" value="NZ_CP121247.1"/>
</dbReference>
<dbReference type="SUPFAM" id="SSF54631">
    <property type="entry name" value="CBS-domain pair"/>
    <property type="match status" value="1"/>
</dbReference>
<dbReference type="PANTHER" id="PTHR43099">
    <property type="entry name" value="UPF0053 PROTEIN YRKA"/>
    <property type="match status" value="1"/>
</dbReference>
<feature type="transmembrane region" description="Helical" evidence="11">
    <location>
        <begin position="140"/>
        <end position="165"/>
    </location>
</feature>
<evidence type="ECO:0000259" key="13">
    <source>
        <dbReference type="PROSITE" id="PS51846"/>
    </source>
</evidence>
<protein>
    <submittedName>
        <fullName evidence="14">Hemolysin</fullName>
    </submittedName>
</protein>
<feature type="transmembrane region" description="Helical" evidence="11">
    <location>
        <begin position="59"/>
        <end position="79"/>
    </location>
</feature>
<dbReference type="InterPro" id="IPR005170">
    <property type="entry name" value="Transptr-assoc_dom"/>
</dbReference>
<keyword evidence="4 10" id="KW-0812">Transmembrane</keyword>
<dbReference type="CDD" id="cd04590">
    <property type="entry name" value="CBS_pair_CorC_HlyC_assoc"/>
    <property type="match status" value="1"/>
</dbReference>
<evidence type="ECO:0000313" key="15">
    <source>
        <dbReference type="Proteomes" id="UP001235966"/>
    </source>
</evidence>
<dbReference type="PROSITE" id="PS51846">
    <property type="entry name" value="CNNM"/>
    <property type="match status" value="1"/>
</dbReference>
<dbReference type="SUPFAM" id="SSF56176">
    <property type="entry name" value="FAD-binding/transporter-associated domain-like"/>
    <property type="match status" value="1"/>
</dbReference>
<evidence type="ECO:0000256" key="8">
    <source>
        <dbReference type="ARBA" id="ARBA00023136"/>
    </source>
</evidence>